<dbReference type="SMART" id="SM00343">
    <property type="entry name" value="ZnF_C2HC"/>
    <property type="match status" value="1"/>
</dbReference>
<feature type="domain" description="CCHC-type" evidence="3">
    <location>
        <begin position="259"/>
        <end position="274"/>
    </location>
</feature>
<evidence type="ECO:0000256" key="2">
    <source>
        <dbReference type="SAM" id="MobiDB-lite"/>
    </source>
</evidence>
<dbReference type="EMBL" id="JAUUTY010000002">
    <property type="protein sequence ID" value="KAK1680953.1"/>
    <property type="molecule type" value="Genomic_DNA"/>
</dbReference>
<evidence type="ECO:0000313" key="4">
    <source>
        <dbReference type="EMBL" id="KAK1680953.1"/>
    </source>
</evidence>
<feature type="region of interest" description="Disordered" evidence="2">
    <location>
        <begin position="226"/>
        <end position="250"/>
    </location>
</feature>
<evidence type="ECO:0000313" key="5">
    <source>
        <dbReference type="Proteomes" id="UP001231189"/>
    </source>
</evidence>
<dbReference type="Pfam" id="PF00098">
    <property type="entry name" value="zf-CCHC"/>
    <property type="match status" value="1"/>
</dbReference>
<feature type="region of interest" description="Disordered" evidence="2">
    <location>
        <begin position="1"/>
        <end position="24"/>
    </location>
</feature>
<evidence type="ECO:0000256" key="1">
    <source>
        <dbReference type="PROSITE-ProRule" id="PRU00047"/>
    </source>
</evidence>
<keyword evidence="5" id="KW-1185">Reference proteome</keyword>
<sequence length="330" mass="36286">MSGGTRGRARGNGPEEENVDLPPPPSMVQLMDMYEANRADNMRLLERIEAIRFNAKMSESLSGISFASILKCSVILPSHLMLITSSVLSSEFKTSLRGYHIPEGLMDLKREEFLKVKQGNGYVCDYQGKFNFHSCYAPDETSMDAKKHALFRKGLDSKICRDLHVIDFQTLQDLVNKAMKVERGKVEYEKTRKRPRDVAQPSGSGTQLHPVWIPYNVVPCNPYHARPGGNAPRPSQAPAVQKYSGGPTNPTGPRPVLSCYTCGQPGHFSRECPNYGIPTAQGQAVGRGVPMQKKGGKSPVIGHGRLNNVSVDEAEQDPSVILGSFVSIPF</sequence>
<reference evidence="4" key="1">
    <citation type="submission" date="2023-07" db="EMBL/GenBank/DDBJ databases">
        <title>A chromosome-level genome assembly of Lolium multiflorum.</title>
        <authorList>
            <person name="Chen Y."/>
            <person name="Copetti D."/>
            <person name="Kolliker R."/>
            <person name="Studer B."/>
        </authorList>
    </citation>
    <scope>NUCLEOTIDE SEQUENCE</scope>
    <source>
        <strain evidence="4">02402/16</strain>
        <tissue evidence="4">Leaf</tissue>
    </source>
</reference>
<keyword evidence="1" id="KW-0479">Metal-binding</keyword>
<dbReference type="GO" id="GO:0008270">
    <property type="term" value="F:zinc ion binding"/>
    <property type="evidence" value="ECO:0007669"/>
    <property type="project" value="UniProtKB-KW"/>
</dbReference>
<dbReference type="InterPro" id="IPR001878">
    <property type="entry name" value="Znf_CCHC"/>
</dbReference>
<dbReference type="InterPro" id="IPR005162">
    <property type="entry name" value="Retrotrans_gag_dom"/>
</dbReference>
<gene>
    <name evidence="4" type="ORF">QYE76_041801</name>
</gene>
<proteinExistence type="predicted"/>
<keyword evidence="1" id="KW-0862">Zinc</keyword>
<dbReference type="InterPro" id="IPR036875">
    <property type="entry name" value="Znf_CCHC_sf"/>
</dbReference>
<dbReference type="Gene3D" id="4.10.60.10">
    <property type="entry name" value="Zinc finger, CCHC-type"/>
    <property type="match status" value="1"/>
</dbReference>
<dbReference type="Proteomes" id="UP001231189">
    <property type="component" value="Unassembled WGS sequence"/>
</dbReference>
<keyword evidence="1" id="KW-0863">Zinc-finger</keyword>
<protein>
    <recommendedName>
        <fullName evidence="3">CCHC-type domain-containing protein</fullName>
    </recommendedName>
</protein>
<accession>A0AAD8TFF4</accession>
<dbReference type="GO" id="GO:0003676">
    <property type="term" value="F:nucleic acid binding"/>
    <property type="evidence" value="ECO:0007669"/>
    <property type="project" value="InterPro"/>
</dbReference>
<dbReference type="Pfam" id="PF03732">
    <property type="entry name" value="Retrotrans_gag"/>
    <property type="match status" value="1"/>
</dbReference>
<comment type="caution">
    <text evidence="4">The sequence shown here is derived from an EMBL/GenBank/DDBJ whole genome shotgun (WGS) entry which is preliminary data.</text>
</comment>
<organism evidence="4 5">
    <name type="scientific">Lolium multiflorum</name>
    <name type="common">Italian ryegrass</name>
    <name type="synonym">Lolium perenne subsp. multiflorum</name>
    <dbReference type="NCBI Taxonomy" id="4521"/>
    <lineage>
        <taxon>Eukaryota</taxon>
        <taxon>Viridiplantae</taxon>
        <taxon>Streptophyta</taxon>
        <taxon>Embryophyta</taxon>
        <taxon>Tracheophyta</taxon>
        <taxon>Spermatophyta</taxon>
        <taxon>Magnoliopsida</taxon>
        <taxon>Liliopsida</taxon>
        <taxon>Poales</taxon>
        <taxon>Poaceae</taxon>
        <taxon>BOP clade</taxon>
        <taxon>Pooideae</taxon>
        <taxon>Poodae</taxon>
        <taxon>Poeae</taxon>
        <taxon>Poeae Chloroplast Group 2 (Poeae type)</taxon>
        <taxon>Loliodinae</taxon>
        <taxon>Loliinae</taxon>
        <taxon>Lolium</taxon>
    </lineage>
</organism>
<evidence type="ECO:0000259" key="3">
    <source>
        <dbReference type="PROSITE" id="PS50158"/>
    </source>
</evidence>
<dbReference type="AlphaFoldDB" id="A0AAD8TFF4"/>
<dbReference type="SUPFAM" id="SSF57756">
    <property type="entry name" value="Retrovirus zinc finger-like domains"/>
    <property type="match status" value="1"/>
</dbReference>
<name>A0AAD8TFF4_LOLMU</name>
<dbReference type="PROSITE" id="PS50158">
    <property type="entry name" value="ZF_CCHC"/>
    <property type="match status" value="1"/>
</dbReference>